<dbReference type="eggNOG" id="ENOG503342D">
    <property type="taxonomic scope" value="Bacteria"/>
</dbReference>
<dbReference type="KEGG" id="bdu:BDU_534"/>
<gene>
    <name evidence="1" type="ordered locus">BDU_534</name>
</gene>
<sequence>MKRILMMLIFLTRLYAINETNNQKKCITINNNKKIVYCHNEKIDHLILNLKSNKNANIKINTQYKSHSYNIPTIINQDQTMILEIKINNIKSINFNNIEIQKSSIQTTKTDLQKFKIFIDKDGYSINFNLNKNMFPIIGFKSKETILNPIITNLYSKKESQKIVLSNLIKYTSLENHNDEIKSTKNDNMIQINEIGYINMNDYYEINKPINADLKLIFNYTKKNYRRDSFEFFNFIANPNVYIIKFKTLHDQALMLKRMAFFLEKKEFRGRLLSNTELENKVGWGGHDYRLQDIITFFNEAQKSNIKLNKEEITLKNLIIANKLAYIENNIIKIKNKSKNIAFATYSEDEIMSKTDQMRIFMHEMLHMYFFTDNNFNKEIVNFWNKNISPNNKKSWINFLDNIGYDVTFNYLVMNEFYAYTTALPKENIANYLINTNYFSKTEFKEYEQWAIKLEKLLWQTKGLIPGELLILFKDNSN</sequence>
<evidence type="ECO:0000313" key="2">
    <source>
        <dbReference type="Proteomes" id="UP000000611"/>
    </source>
</evidence>
<organism evidence="1 2">
    <name type="scientific">Borrelia duttonii (strain Ly)</name>
    <dbReference type="NCBI Taxonomy" id="412419"/>
    <lineage>
        <taxon>Bacteria</taxon>
        <taxon>Pseudomonadati</taxon>
        <taxon>Spirochaetota</taxon>
        <taxon>Spirochaetia</taxon>
        <taxon>Spirochaetales</taxon>
        <taxon>Borreliaceae</taxon>
        <taxon>Borrelia</taxon>
    </lineage>
</organism>
<dbReference type="OrthoDB" id="350107at2"/>
<dbReference type="RefSeq" id="WP_012538284.1">
    <property type="nucleotide sequence ID" value="NC_011229.1"/>
</dbReference>
<dbReference type="AlphaFoldDB" id="B5RM89"/>
<protein>
    <submittedName>
        <fullName evidence="1">Uncharacterized protein</fullName>
    </submittedName>
</protein>
<reference evidence="1 2" key="1">
    <citation type="journal article" date="2008" name="PLoS Genet.">
        <title>The genome of Borrelia recurrentis, the agent of deadly louse-borne relapsing fever, is a degraded subset of tick-borne Borrelia duttonii.</title>
        <authorList>
            <person name="Lescot M."/>
            <person name="Audic S."/>
            <person name="Robert C."/>
            <person name="Nguyen T.T."/>
            <person name="Blanc G."/>
            <person name="Cutler S.J."/>
            <person name="Wincker P."/>
            <person name="Couloux A."/>
            <person name="Claverie J.-M."/>
            <person name="Raoult D."/>
            <person name="Drancourt M."/>
        </authorList>
    </citation>
    <scope>NUCLEOTIDE SEQUENCE [LARGE SCALE GENOMIC DNA]</scope>
    <source>
        <strain evidence="1 2">Ly</strain>
    </source>
</reference>
<dbReference type="EMBL" id="CP000976">
    <property type="protein sequence ID" value="ACH93475.1"/>
    <property type="molecule type" value="Genomic_DNA"/>
</dbReference>
<keyword evidence="2" id="KW-1185">Reference proteome</keyword>
<name>B5RM89_BORDL</name>
<accession>B5RM89</accession>
<dbReference type="Proteomes" id="UP000000611">
    <property type="component" value="Chromosome"/>
</dbReference>
<evidence type="ECO:0000313" key="1">
    <source>
        <dbReference type="EMBL" id="ACH93475.1"/>
    </source>
</evidence>
<dbReference type="HOGENOM" id="CLU_570701_0_0_12"/>
<proteinExistence type="predicted"/>